<keyword evidence="2 4" id="KW-0326">Glycosidase</keyword>
<dbReference type="PANTHER" id="PTHR12304:SF4">
    <property type="entry name" value="URIDINE NUCLEOSIDASE"/>
    <property type="match status" value="1"/>
</dbReference>
<evidence type="ECO:0000313" key="4">
    <source>
        <dbReference type="EMBL" id="MBB1122991.1"/>
    </source>
</evidence>
<dbReference type="Gene3D" id="3.90.245.10">
    <property type="entry name" value="Ribonucleoside hydrolase-like"/>
    <property type="match status" value="1"/>
</dbReference>
<organism evidence="4 5">
    <name type="scientific">Limosilactobacillus albertensis</name>
    <dbReference type="NCBI Taxonomy" id="2759752"/>
    <lineage>
        <taxon>Bacteria</taxon>
        <taxon>Bacillati</taxon>
        <taxon>Bacillota</taxon>
        <taxon>Bacilli</taxon>
        <taxon>Lactobacillales</taxon>
        <taxon>Lactobacillaceae</taxon>
        <taxon>Limosilactobacillus</taxon>
    </lineage>
</organism>
<evidence type="ECO:0000313" key="5">
    <source>
        <dbReference type="Proteomes" id="UP000547628"/>
    </source>
</evidence>
<dbReference type="AlphaFoldDB" id="A0A839GZ86"/>
<sequence length="315" mass="34870">MTKKIILDCDPGHDDALALTMAVASPKIDVLAVTTSAGNQTPDKTLNNAMRMLTLLHREDIPVAQGNQTPLVKPLETAPEVHGETGLDGADLPDPDFKVQPIPAIELIAKTLQESDEKVTLVVTGPMTNAALFLRVYPDLAKEKIDQIVFMGGAMGLGNWRPSVEFNIFVDPEAAKIVMNFGLPLVVAPLNVTHKAQIMKDEIQAIKQIDNPVGQAFYGLLNFFEQYHENPKWGFKGAPLHDPCTIAWLIDPAMFETDKMNVDVETQGDLTRGETVCDYYQLTDKPQNTEVLLDIDRDKFINLIMETLQSFSKNK</sequence>
<keyword evidence="1 4" id="KW-0378">Hydrolase</keyword>
<dbReference type="Pfam" id="PF01156">
    <property type="entry name" value="IU_nuc_hydro"/>
    <property type="match status" value="1"/>
</dbReference>
<protein>
    <submittedName>
        <fullName evidence="4">Pyrimidine-specific ribonucleoside hydrolase RihA</fullName>
        <ecNumber evidence="4">3.2.2.3</ecNumber>
    </submittedName>
</protein>
<proteinExistence type="predicted"/>
<evidence type="ECO:0000256" key="2">
    <source>
        <dbReference type="ARBA" id="ARBA00023295"/>
    </source>
</evidence>
<dbReference type="NCBIfam" id="NF007761">
    <property type="entry name" value="PRK10443.1"/>
    <property type="match status" value="1"/>
</dbReference>
<dbReference type="EMBL" id="JACIVD010000054">
    <property type="protein sequence ID" value="MBB1122991.1"/>
    <property type="molecule type" value="Genomic_DNA"/>
</dbReference>
<dbReference type="GO" id="GO:0005829">
    <property type="term" value="C:cytosol"/>
    <property type="evidence" value="ECO:0007669"/>
    <property type="project" value="TreeGrafter"/>
</dbReference>
<dbReference type="PANTHER" id="PTHR12304">
    <property type="entry name" value="INOSINE-URIDINE PREFERRING NUCLEOSIDE HYDROLASE"/>
    <property type="match status" value="1"/>
</dbReference>
<comment type="caution">
    <text evidence="4">The sequence shown here is derived from an EMBL/GenBank/DDBJ whole genome shotgun (WGS) entry which is preliminary data.</text>
</comment>
<reference evidence="4 5" key="1">
    <citation type="submission" date="2020-07" db="EMBL/GenBank/DDBJ databases">
        <title>Description of Limosilactobacillus balticus sp. nov., Limosilactobacillus agrestis sp. nov., Limosilactobacillus albertensis sp. nov., Limosilactobacillus rudii sp. nov., Limosilactobacillus fastidiosus sp. nov., five novel Limosilactobacillus species isolated from the vertebrate gastrointestinal tract, and proposal of 6 subspecies of Limosilactobacillus reuteri adapted to the gastrointestinal tract of specific vertebrate hosts.</title>
        <authorList>
            <person name="Li F."/>
            <person name="Cheng C."/>
            <person name="Zheng J."/>
            <person name="Quevedo R.M."/>
            <person name="Li J."/>
            <person name="Roos S."/>
            <person name="Gaenzle M.G."/>
            <person name="Walter J."/>
        </authorList>
    </citation>
    <scope>NUCLEOTIDE SEQUENCE [LARGE SCALE GENOMIC DNA]</scope>
    <source>
        <strain evidence="4 5">Lr3000</strain>
    </source>
</reference>
<feature type="domain" description="Inosine/uridine-preferring nucleoside hydrolase" evidence="3">
    <location>
        <begin position="5"/>
        <end position="301"/>
    </location>
</feature>
<evidence type="ECO:0000256" key="1">
    <source>
        <dbReference type="ARBA" id="ARBA00022801"/>
    </source>
</evidence>
<dbReference type="GO" id="GO:0045437">
    <property type="term" value="F:uridine nucleosidase activity"/>
    <property type="evidence" value="ECO:0007669"/>
    <property type="project" value="UniProtKB-EC"/>
</dbReference>
<dbReference type="InterPro" id="IPR023186">
    <property type="entry name" value="IUNH"/>
</dbReference>
<name>A0A839GZ86_9LACO</name>
<gene>
    <name evidence="4" type="primary">rihA</name>
    <name evidence="4" type="ORF">H5S41_03320</name>
</gene>
<dbReference type="EC" id="3.2.2.3" evidence="4"/>
<dbReference type="RefSeq" id="WP_182602326.1">
    <property type="nucleotide sequence ID" value="NZ_JACIVD010000054.1"/>
</dbReference>
<evidence type="ECO:0000259" key="3">
    <source>
        <dbReference type="Pfam" id="PF01156"/>
    </source>
</evidence>
<dbReference type="GO" id="GO:0006152">
    <property type="term" value="P:purine nucleoside catabolic process"/>
    <property type="evidence" value="ECO:0007669"/>
    <property type="project" value="TreeGrafter"/>
</dbReference>
<accession>A0A839GZ86</accession>
<dbReference type="InterPro" id="IPR036452">
    <property type="entry name" value="Ribo_hydro-like"/>
</dbReference>
<dbReference type="InterPro" id="IPR001910">
    <property type="entry name" value="Inosine/uridine_hydrolase_dom"/>
</dbReference>
<dbReference type="GO" id="GO:0008477">
    <property type="term" value="F:purine nucleosidase activity"/>
    <property type="evidence" value="ECO:0007669"/>
    <property type="project" value="TreeGrafter"/>
</dbReference>
<dbReference type="SUPFAM" id="SSF53590">
    <property type="entry name" value="Nucleoside hydrolase"/>
    <property type="match status" value="1"/>
</dbReference>
<dbReference type="Proteomes" id="UP000547628">
    <property type="component" value="Unassembled WGS sequence"/>
</dbReference>
<dbReference type="CDD" id="cd02651">
    <property type="entry name" value="nuc_hydro_IU_UC_XIUA"/>
    <property type="match status" value="1"/>
</dbReference>